<dbReference type="EMBL" id="CP098502">
    <property type="protein sequence ID" value="UTI63886.1"/>
    <property type="molecule type" value="Genomic_DNA"/>
</dbReference>
<evidence type="ECO:0000313" key="2">
    <source>
        <dbReference type="Proteomes" id="UP001056035"/>
    </source>
</evidence>
<evidence type="ECO:0000313" key="1">
    <source>
        <dbReference type="EMBL" id="UTI63886.1"/>
    </source>
</evidence>
<organism evidence="1 2">
    <name type="scientific">Paraconexibacter antarcticus</name>
    <dbReference type="NCBI Taxonomy" id="2949664"/>
    <lineage>
        <taxon>Bacteria</taxon>
        <taxon>Bacillati</taxon>
        <taxon>Actinomycetota</taxon>
        <taxon>Thermoleophilia</taxon>
        <taxon>Solirubrobacterales</taxon>
        <taxon>Paraconexibacteraceae</taxon>
        <taxon>Paraconexibacter</taxon>
    </lineage>
</organism>
<dbReference type="Proteomes" id="UP001056035">
    <property type="component" value="Chromosome"/>
</dbReference>
<accession>A0ABY5DSG3</accession>
<proteinExistence type="predicted"/>
<name>A0ABY5DSG3_9ACTN</name>
<gene>
    <name evidence="1" type="ORF">NBH00_21395</name>
</gene>
<protein>
    <submittedName>
        <fullName evidence="1">Uncharacterized protein</fullName>
    </submittedName>
</protein>
<reference evidence="1 2" key="1">
    <citation type="submission" date="2022-06" db="EMBL/GenBank/DDBJ databases">
        <title>Paraconexibacter antarcticus.</title>
        <authorList>
            <person name="Kim C.S."/>
        </authorList>
    </citation>
    <scope>NUCLEOTIDE SEQUENCE [LARGE SCALE GENOMIC DNA]</scope>
    <source>
        <strain evidence="1 2">02-257</strain>
    </source>
</reference>
<keyword evidence="2" id="KW-1185">Reference proteome</keyword>
<sequence length="124" mass="13712">MLAAGRLQRRPQGRQLLVIQSRLDPPEEGALLMADVVAQHLTEARESRDLGGALRLQLIDPASDVGVLGEDPVDVRVLPADVSRERRQQQFLLQPEMLASFVTPESERADPELGRVRLRGSLEA</sequence>